<evidence type="ECO:0000256" key="1">
    <source>
        <dbReference type="ARBA" id="ARBA00022722"/>
    </source>
</evidence>
<dbReference type="InterPro" id="IPR002716">
    <property type="entry name" value="PIN_dom"/>
</dbReference>
<dbReference type="Gene3D" id="3.40.50.1010">
    <property type="entry name" value="5'-nuclease"/>
    <property type="match status" value="1"/>
</dbReference>
<dbReference type="CDD" id="cd18682">
    <property type="entry name" value="PIN_VapC-like"/>
    <property type="match status" value="1"/>
</dbReference>
<keyword evidence="3" id="KW-0378">Hydrolase</keyword>
<proteinExistence type="predicted"/>
<dbReference type="SUPFAM" id="SSF88723">
    <property type="entry name" value="PIN domain-like"/>
    <property type="match status" value="1"/>
</dbReference>
<dbReference type="EMBL" id="BAABJP010000058">
    <property type="protein sequence ID" value="GAA5174191.1"/>
    <property type="molecule type" value="Genomic_DNA"/>
</dbReference>
<reference evidence="7" key="1">
    <citation type="journal article" date="2019" name="Int. J. Syst. Evol. Microbiol.">
        <title>The Global Catalogue of Microorganisms (GCM) 10K type strain sequencing project: providing services to taxonomists for standard genome sequencing and annotation.</title>
        <authorList>
            <consortium name="The Broad Institute Genomics Platform"/>
            <consortium name="The Broad Institute Genome Sequencing Center for Infectious Disease"/>
            <person name="Wu L."/>
            <person name="Ma J."/>
        </authorList>
    </citation>
    <scope>NUCLEOTIDE SEQUENCE [LARGE SCALE GENOMIC DNA]</scope>
    <source>
        <strain evidence="7">JCM 18303</strain>
    </source>
</reference>
<organism evidence="6 7">
    <name type="scientific">Pseudonocardia eucalypti</name>
    <dbReference type="NCBI Taxonomy" id="648755"/>
    <lineage>
        <taxon>Bacteria</taxon>
        <taxon>Bacillati</taxon>
        <taxon>Actinomycetota</taxon>
        <taxon>Actinomycetes</taxon>
        <taxon>Pseudonocardiales</taxon>
        <taxon>Pseudonocardiaceae</taxon>
        <taxon>Pseudonocardia</taxon>
    </lineage>
</organism>
<comment type="caution">
    <text evidence="6">The sequence shown here is derived from an EMBL/GenBank/DDBJ whole genome shotgun (WGS) entry which is preliminary data.</text>
</comment>
<feature type="domain" description="PIN" evidence="5">
    <location>
        <begin position="4"/>
        <end position="118"/>
    </location>
</feature>
<name>A0ABP9RAQ3_9PSEU</name>
<dbReference type="RefSeq" id="WP_185059959.1">
    <property type="nucleotide sequence ID" value="NZ_BAABJP010000058.1"/>
</dbReference>
<keyword evidence="7" id="KW-1185">Reference proteome</keyword>
<protein>
    <submittedName>
        <fullName evidence="6">PIN domain-containing protein</fullName>
    </submittedName>
</protein>
<keyword evidence="4" id="KW-0460">Magnesium</keyword>
<evidence type="ECO:0000313" key="7">
    <source>
        <dbReference type="Proteomes" id="UP001428817"/>
    </source>
</evidence>
<keyword evidence="1" id="KW-0540">Nuclease</keyword>
<evidence type="ECO:0000259" key="5">
    <source>
        <dbReference type="Pfam" id="PF01850"/>
    </source>
</evidence>
<dbReference type="Proteomes" id="UP001428817">
    <property type="component" value="Unassembled WGS sequence"/>
</dbReference>
<sequence>MTPVLDASAVLALFYREPGHELVSEALAGSVMSSVSLSEVIQKLAQRGQPDAVAATDGIRSLGIRIEPFTSQDAARAGLLWQQTRHIGLSLGGRACLAVTERTPDGEAVTADQAWDKLDLGIAIRLIR</sequence>
<evidence type="ECO:0000256" key="3">
    <source>
        <dbReference type="ARBA" id="ARBA00022801"/>
    </source>
</evidence>
<gene>
    <name evidence="6" type="ORF">GCM10023321_77530</name>
</gene>
<evidence type="ECO:0000313" key="6">
    <source>
        <dbReference type="EMBL" id="GAA5174191.1"/>
    </source>
</evidence>
<dbReference type="Pfam" id="PF01850">
    <property type="entry name" value="PIN"/>
    <property type="match status" value="1"/>
</dbReference>
<evidence type="ECO:0000256" key="4">
    <source>
        <dbReference type="ARBA" id="ARBA00022842"/>
    </source>
</evidence>
<dbReference type="InterPro" id="IPR029060">
    <property type="entry name" value="PIN-like_dom_sf"/>
</dbReference>
<evidence type="ECO:0000256" key="2">
    <source>
        <dbReference type="ARBA" id="ARBA00022723"/>
    </source>
</evidence>
<accession>A0ABP9RAQ3</accession>
<keyword evidence="2" id="KW-0479">Metal-binding</keyword>